<dbReference type="InterPro" id="IPR051535">
    <property type="entry name" value="Siderophore_ABC-ATPase"/>
</dbReference>
<reference evidence="9 10" key="1">
    <citation type="submission" date="2019-01" db="EMBL/GenBank/DDBJ databases">
        <title>Genome sequencing of strain FW100M-2.</title>
        <authorList>
            <person name="Heo J."/>
            <person name="Kim S.-J."/>
            <person name="Kim J.-S."/>
            <person name="Hong S.-B."/>
            <person name="Kwon S.-W."/>
        </authorList>
    </citation>
    <scope>NUCLEOTIDE SEQUENCE [LARGE SCALE GENOMIC DNA]</scope>
    <source>
        <strain evidence="9 10">FW100M-2</strain>
    </source>
</reference>
<dbReference type="InterPro" id="IPR038729">
    <property type="entry name" value="Rad50/SbcC_AAA"/>
</dbReference>
<dbReference type="AlphaFoldDB" id="A0A4P6EV16"/>
<evidence type="ECO:0000256" key="3">
    <source>
        <dbReference type="ARBA" id="ARBA00022475"/>
    </source>
</evidence>
<evidence type="ECO:0000313" key="10">
    <source>
        <dbReference type="Proteomes" id="UP000293568"/>
    </source>
</evidence>
<dbReference type="InterPro" id="IPR003959">
    <property type="entry name" value="ATPase_AAA_core"/>
</dbReference>
<organism evidence="9 10">
    <name type="scientific">Paenibacillus protaetiae</name>
    <dbReference type="NCBI Taxonomy" id="2509456"/>
    <lineage>
        <taxon>Bacteria</taxon>
        <taxon>Bacillati</taxon>
        <taxon>Bacillota</taxon>
        <taxon>Bacilli</taxon>
        <taxon>Bacillales</taxon>
        <taxon>Paenibacillaceae</taxon>
        <taxon>Paenibacillus</taxon>
    </lineage>
</organism>
<dbReference type="PANTHER" id="PTHR42771:SF2">
    <property type="entry name" value="IRON(3+)-HYDROXAMATE IMPORT ATP-BINDING PROTEIN FHUC"/>
    <property type="match status" value="1"/>
</dbReference>
<evidence type="ECO:0000256" key="6">
    <source>
        <dbReference type="ARBA" id="ARBA00023065"/>
    </source>
</evidence>
<dbReference type="Gene3D" id="3.40.50.300">
    <property type="entry name" value="P-loop containing nucleotide triphosphate hydrolases"/>
    <property type="match status" value="2"/>
</dbReference>
<sequence>MFLREITKMNDRISPHMQEQYPFNIPSIRSLERLRLTKRVTFLVGENGSGKSTLLEAMAYQCGFHTGGGGRNNQYTLDSSEAALSDYLRLSWLPKVTNGFFLRAESFYQFSAHIDEMVRENPGEAWLIYRPYGGKSLFQQSHGESFFALFQNRFGKRGIYLLDEPEAALSPSRQLAFLSILHTLQRSAQLIIATHSPILLGYPGADIISFDGGNIHPVSYEETDHYQVTRRFLENRKMYLNELLD</sequence>
<dbReference type="OrthoDB" id="9784297at2"/>
<accession>A0A4P6EV16</accession>
<name>A0A4P6EV16_9BACL</name>
<protein>
    <submittedName>
        <fullName evidence="9">AAA family ATPase</fullName>
    </submittedName>
</protein>
<dbReference type="EMBL" id="CP035492">
    <property type="protein sequence ID" value="QAY67110.1"/>
    <property type="molecule type" value="Genomic_DNA"/>
</dbReference>
<dbReference type="Pfam" id="PF13476">
    <property type="entry name" value="AAA_23"/>
    <property type="match status" value="1"/>
</dbReference>
<evidence type="ECO:0000256" key="4">
    <source>
        <dbReference type="ARBA" id="ARBA00022496"/>
    </source>
</evidence>
<evidence type="ECO:0000256" key="2">
    <source>
        <dbReference type="ARBA" id="ARBA00022448"/>
    </source>
</evidence>
<dbReference type="PANTHER" id="PTHR42771">
    <property type="entry name" value="IRON(3+)-HYDROXAMATE IMPORT ATP-BINDING PROTEIN FHUC"/>
    <property type="match status" value="1"/>
</dbReference>
<evidence type="ECO:0000259" key="8">
    <source>
        <dbReference type="SMART" id="SM00382"/>
    </source>
</evidence>
<dbReference type="SUPFAM" id="SSF52540">
    <property type="entry name" value="P-loop containing nucleoside triphosphate hydrolases"/>
    <property type="match status" value="1"/>
</dbReference>
<comment type="subcellular location">
    <subcellularLocation>
        <location evidence="1">Cell membrane</location>
        <topology evidence="1">Peripheral membrane protein</topology>
    </subcellularLocation>
</comment>
<keyword evidence="7" id="KW-0472">Membrane</keyword>
<gene>
    <name evidence="9" type="ORF">ET464_12590</name>
</gene>
<keyword evidence="3" id="KW-1003">Cell membrane</keyword>
<dbReference type="GO" id="GO:0016887">
    <property type="term" value="F:ATP hydrolysis activity"/>
    <property type="evidence" value="ECO:0007669"/>
    <property type="project" value="InterPro"/>
</dbReference>
<dbReference type="GO" id="GO:0005524">
    <property type="term" value="F:ATP binding"/>
    <property type="evidence" value="ECO:0007669"/>
    <property type="project" value="InterPro"/>
</dbReference>
<keyword evidence="5" id="KW-0408">Iron</keyword>
<dbReference type="InterPro" id="IPR003593">
    <property type="entry name" value="AAA+_ATPase"/>
</dbReference>
<proteinExistence type="predicted"/>
<evidence type="ECO:0000313" key="9">
    <source>
        <dbReference type="EMBL" id="QAY67110.1"/>
    </source>
</evidence>
<keyword evidence="6" id="KW-0406">Ion transport</keyword>
<dbReference type="GO" id="GO:0006302">
    <property type="term" value="P:double-strand break repair"/>
    <property type="evidence" value="ECO:0007669"/>
    <property type="project" value="InterPro"/>
</dbReference>
<dbReference type="KEGG" id="pprt:ET464_12590"/>
<dbReference type="InterPro" id="IPR027417">
    <property type="entry name" value="P-loop_NTPase"/>
</dbReference>
<dbReference type="Pfam" id="PF13304">
    <property type="entry name" value="AAA_21"/>
    <property type="match status" value="1"/>
</dbReference>
<keyword evidence="10" id="KW-1185">Reference proteome</keyword>
<feature type="domain" description="AAA+ ATPase" evidence="8">
    <location>
        <begin position="37"/>
        <end position="214"/>
    </location>
</feature>
<keyword evidence="2" id="KW-0813">Transport</keyword>
<dbReference type="GO" id="GO:0006826">
    <property type="term" value="P:iron ion transport"/>
    <property type="evidence" value="ECO:0007669"/>
    <property type="project" value="UniProtKB-KW"/>
</dbReference>
<dbReference type="Proteomes" id="UP000293568">
    <property type="component" value="Chromosome"/>
</dbReference>
<evidence type="ECO:0000256" key="7">
    <source>
        <dbReference type="ARBA" id="ARBA00023136"/>
    </source>
</evidence>
<keyword evidence="4" id="KW-0410">Iron transport</keyword>
<dbReference type="RefSeq" id="WP_129441388.1">
    <property type="nucleotide sequence ID" value="NZ_CP035492.1"/>
</dbReference>
<evidence type="ECO:0000256" key="1">
    <source>
        <dbReference type="ARBA" id="ARBA00004202"/>
    </source>
</evidence>
<dbReference type="SMART" id="SM00382">
    <property type="entry name" value="AAA"/>
    <property type="match status" value="1"/>
</dbReference>
<evidence type="ECO:0000256" key="5">
    <source>
        <dbReference type="ARBA" id="ARBA00023004"/>
    </source>
</evidence>
<dbReference type="GO" id="GO:0005886">
    <property type="term" value="C:plasma membrane"/>
    <property type="evidence" value="ECO:0007669"/>
    <property type="project" value="UniProtKB-SubCell"/>
</dbReference>